<name>A0A4U6T0C9_SETVI</name>
<dbReference type="EMBL" id="CM016560">
    <property type="protein sequence ID" value="TKV93953.1"/>
    <property type="molecule type" value="Genomic_DNA"/>
</dbReference>
<feature type="domain" description="DUF7597" evidence="2">
    <location>
        <begin position="160"/>
        <end position="265"/>
    </location>
</feature>
<reference evidence="3" key="1">
    <citation type="submission" date="2019-03" db="EMBL/GenBank/DDBJ databases">
        <title>WGS assembly of Setaria viridis.</title>
        <authorList>
            <person name="Huang P."/>
            <person name="Jenkins J."/>
            <person name="Grimwood J."/>
            <person name="Barry K."/>
            <person name="Healey A."/>
            <person name="Mamidi S."/>
            <person name="Sreedasyam A."/>
            <person name="Shu S."/>
            <person name="Feldman M."/>
            <person name="Wu J."/>
            <person name="Yu Y."/>
            <person name="Chen C."/>
            <person name="Johnson J."/>
            <person name="Rokhsar D."/>
            <person name="Baxter I."/>
            <person name="Schmutz J."/>
            <person name="Brutnell T."/>
            <person name="Kellogg E."/>
        </authorList>
    </citation>
    <scope>NUCLEOTIDE SEQUENCE [LARGE SCALE GENOMIC DNA]</scope>
</reference>
<evidence type="ECO:0000313" key="3">
    <source>
        <dbReference type="EMBL" id="TKV93953.1"/>
    </source>
</evidence>
<feature type="compositionally biased region" description="Low complexity" evidence="1">
    <location>
        <begin position="401"/>
        <end position="411"/>
    </location>
</feature>
<dbReference type="InterPro" id="IPR056018">
    <property type="entry name" value="DUF7597"/>
</dbReference>
<feature type="region of interest" description="Disordered" evidence="1">
    <location>
        <begin position="751"/>
        <end position="790"/>
    </location>
</feature>
<organism evidence="3 4">
    <name type="scientific">Setaria viridis</name>
    <name type="common">Green bristlegrass</name>
    <name type="synonym">Setaria italica subsp. viridis</name>
    <dbReference type="NCBI Taxonomy" id="4556"/>
    <lineage>
        <taxon>Eukaryota</taxon>
        <taxon>Viridiplantae</taxon>
        <taxon>Streptophyta</taxon>
        <taxon>Embryophyta</taxon>
        <taxon>Tracheophyta</taxon>
        <taxon>Spermatophyta</taxon>
        <taxon>Magnoliopsida</taxon>
        <taxon>Liliopsida</taxon>
        <taxon>Poales</taxon>
        <taxon>Poaceae</taxon>
        <taxon>PACMAD clade</taxon>
        <taxon>Panicoideae</taxon>
        <taxon>Panicodae</taxon>
        <taxon>Paniceae</taxon>
        <taxon>Cenchrinae</taxon>
        <taxon>Setaria</taxon>
    </lineage>
</organism>
<dbReference type="PANTHER" id="PTHR33075">
    <property type="entry name" value="OS02G0499800 PROTEIN"/>
    <property type="match status" value="1"/>
</dbReference>
<feature type="compositionally biased region" description="Acidic residues" evidence="1">
    <location>
        <begin position="412"/>
        <end position="421"/>
    </location>
</feature>
<evidence type="ECO:0000259" key="2">
    <source>
        <dbReference type="Pfam" id="PF24530"/>
    </source>
</evidence>
<dbReference type="PANTHER" id="PTHR33075:SF7">
    <property type="entry name" value="OS02G0303350 PROTEIN"/>
    <property type="match status" value="1"/>
</dbReference>
<accession>A0A4U6T0C9</accession>
<feature type="compositionally biased region" description="Basic and acidic residues" evidence="1">
    <location>
        <begin position="762"/>
        <end position="779"/>
    </location>
</feature>
<evidence type="ECO:0000256" key="1">
    <source>
        <dbReference type="SAM" id="MobiDB-lite"/>
    </source>
</evidence>
<protein>
    <recommendedName>
        <fullName evidence="2">DUF7597 domain-containing protein</fullName>
    </recommendedName>
</protein>
<gene>
    <name evidence="3" type="ORF">SEVIR_9G263700v2</name>
</gene>
<dbReference type="AlphaFoldDB" id="A0A4U6T0C9"/>
<sequence>MNSGNTVPLSGANLVPLRRRSIPHNLVSHGGATLNPRPSISAPKKARLSVFQHLVFSNSNRSRLLENRPAVARGPIASRINSTALAGSKDLMCSRCLSPNHQRSSCVNRICCWHCKKKGHTLNLHTCHPLSLPPEPMAFLNVDPQPMMLAGFNRVIVQGRQQFARVVIPRVTPRNENLAIVTVTNLPPGEILFGPLRNVILQFLEHDLGLEVLDIQRCPFGRGQAYVRMGRPSDRDALIAQSPHFRNGFAFSFVQHNRAANARRVNFNRECWLMLIGFPLDSCSVREIEDAIRSFGRMILWQKDNVLARIILKARVTELIDIPHYLILSEGDDFEGVSYTVQCKILQQNLLGGLLQDEDIPPGGLDDNFVFPGIQPQAPPNQLGDFQNPTIHQDEGIPDLNNNPIQGNQNNQEDEPMDEEEEIDDEVILDILLEEAQAIHQEEEPQMELDLHLHLSPPLQASPSPDLDAPLLPMVVFNEGLPQAIVQDPIALPPQQVGQPLDFHAQHLGAQQGNLVQMGAQEGNQDVQEVVLGLPAPIQEEVNFGQNVAQEGHMFFNLNINMNPNIFRLWAQHFSPVGCPEQVTQIPSDWAAFFINMLMSLEHFDWAKQFLASKIWEFLLSCSNSTAMMAFAIPLKCPSSSPLICSLPQEEVGTSTPGFSKTTEAKMEGARTHKRARVRLGTKATPECESSVRRSDRIKAKNKSFRRSPCQDNTCLACNACLPTINAEVIQSLGTKVCALDSSKVCPGKLLSNPGSQMPIEKMMDRRRTEASRKGKEALSEVSSNSSTSA</sequence>
<feature type="compositionally biased region" description="Polar residues" evidence="1">
    <location>
        <begin position="781"/>
        <end position="790"/>
    </location>
</feature>
<dbReference type="Proteomes" id="UP000298652">
    <property type="component" value="Chromosome 9"/>
</dbReference>
<keyword evidence="4" id="KW-1185">Reference proteome</keyword>
<dbReference type="Gramene" id="TKV93953">
    <property type="protein sequence ID" value="TKV93953"/>
    <property type="gene ID" value="SEVIR_9G263700v2"/>
</dbReference>
<dbReference type="Pfam" id="PF24530">
    <property type="entry name" value="DUF7597"/>
    <property type="match status" value="1"/>
</dbReference>
<proteinExistence type="predicted"/>
<feature type="region of interest" description="Disordered" evidence="1">
    <location>
        <begin position="374"/>
        <end position="421"/>
    </location>
</feature>
<evidence type="ECO:0000313" key="4">
    <source>
        <dbReference type="Proteomes" id="UP000298652"/>
    </source>
</evidence>